<dbReference type="InterPro" id="IPR010473">
    <property type="entry name" value="GTPase-bd"/>
</dbReference>
<accession>A0A4Y7SYU8</accession>
<dbReference type="Proteomes" id="UP000298030">
    <property type="component" value="Unassembled WGS sequence"/>
</dbReference>
<dbReference type="InterPro" id="IPR011989">
    <property type="entry name" value="ARM-like"/>
</dbReference>
<feature type="region of interest" description="Disordered" evidence="1">
    <location>
        <begin position="142"/>
        <end position="195"/>
    </location>
</feature>
<protein>
    <recommendedName>
        <fullName evidence="2">Formin GTPase-binding domain-containing protein</fullName>
    </recommendedName>
</protein>
<comment type="caution">
    <text evidence="3">The sequence shown here is derived from an EMBL/GenBank/DDBJ whole genome shotgun (WGS) entry which is preliminary data.</text>
</comment>
<feature type="compositionally biased region" description="Low complexity" evidence="1">
    <location>
        <begin position="36"/>
        <end position="50"/>
    </location>
</feature>
<organism evidence="3 4">
    <name type="scientific">Coprinellus micaceus</name>
    <name type="common">Glistening ink-cap mushroom</name>
    <name type="synonym">Coprinus micaceus</name>
    <dbReference type="NCBI Taxonomy" id="71717"/>
    <lineage>
        <taxon>Eukaryota</taxon>
        <taxon>Fungi</taxon>
        <taxon>Dikarya</taxon>
        <taxon>Basidiomycota</taxon>
        <taxon>Agaricomycotina</taxon>
        <taxon>Agaricomycetes</taxon>
        <taxon>Agaricomycetidae</taxon>
        <taxon>Agaricales</taxon>
        <taxon>Agaricineae</taxon>
        <taxon>Psathyrellaceae</taxon>
        <taxon>Coprinellus</taxon>
    </lineage>
</organism>
<dbReference type="GO" id="GO:0003779">
    <property type="term" value="F:actin binding"/>
    <property type="evidence" value="ECO:0007669"/>
    <property type="project" value="InterPro"/>
</dbReference>
<feature type="domain" description="Formin GTPase-binding" evidence="2">
    <location>
        <begin position="71"/>
        <end position="372"/>
    </location>
</feature>
<evidence type="ECO:0000313" key="4">
    <source>
        <dbReference type="Proteomes" id="UP000298030"/>
    </source>
</evidence>
<evidence type="ECO:0000256" key="1">
    <source>
        <dbReference type="SAM" id="MobiDB-lite"/>
    </source>
</evidence>
<keyword evidence="4" id="KW-1185">Reference proteome</keyword>
<gene>
    <name evidence="3" type="ORF">FA13DRAFT_972059</name>
</gene>
<feature type="compositionally biased region" description="Basic and acidic residues" evidence="1">
    <location>
        <begin position="59"/>
        <end position="70"/>
    </location>
</feature>
<dbReference type="Gene3D" id="1.25.10.10">
    <property type="entry name" value="Leucine-rich Repeat Variant"/>
    <property type="match status" value="1"/>
</dbReference>
<dbReference type="EMBL" id="QPFP01000043">
    <property type="protein sequence ID" value="TEB27035.1"/>
    <property type="molecule type" value="Genomic_DNA"/>
</dbReference>
<dbReference type="AlphaFoldDB" id="A0A4Y7SYU8"/>
<dbReference type="InterPro" id="IPR016024">
    <property type="entry name" value="ARM-type_fold"/>
</dbReference>
<evidence type="ECO:0000259" key="2">
    <source>
        <dbReference type="SMART" id="SM01140"/>
    </source>
</evidence>
<dbReference type="Pfam" id="PF06371">
    <property type="entry name" value="Drf_GBD"/>
    <property type="match status" value="1"/>
</dbReference>
<name>A0A4Y7SYU8_COPMI</name>
<reference evidence="3 4" key="1">
    <citation type="journal article" date="2019" name="Nat. Ecol. Evol.">
        <title>Megaphylogeny resolves global patterns of mushroom evolution.</title>
        <authorList>
            <person name="Varga T."/>
            <person name="Krizsan K."/>
            <person name="Foldi C."/>
            <person name="Dima B."/>
            <person name="Sanchez-Garcia M."/>
            <person name="Sanchez-Ramirez S."/>
            <person name="Szollosi G.J."/>
            <person name="Szarkandi J.G."/>
            <person name="Papp V."/>
            <person name="Albert L."/>
            <person name="Andreopoulos W."/>
            <person name="Angelini C."/>
            <person name="Antonin V."/>
            <person name="Barry K.W."/>
            <person name="Bougher N.L."/>
            <person name="Buchanan P."/>
            <person name="Buyck B."/>
            <person name="Bense V."/>
            <person name="Catcheside P."/>
            <person name="Chovatia M."/>
            <person name="Cooper J."/>
            <person name="Damon W."/>
            <person name="Desjardin D."/>
            <person name="Finy P."/>
            <person name="Geml J."/>
            <person name="Haridas S."/>
            <person name="Hughes K."/>
            <person name="Justo A."/>
            <person name="Karasinski D."/>
            <person name="Kautmanova I."/>
            <person name="Kiss B."/>
            <person name="Kocsube S."/>
            <person name="Kotiranta H."/>
            <person name="LaButti K.M."/>
            <person name="Lechner B.E."/>
            <person name="Liimatainen K."/>
            <person name="Lipzen A."/>
            <person name="Lukacs Z."/>
            <person name="Mihaltcheva S."/>
            <person name="Morgado L.N."/>
            <person name="Niskanen T."/>
            <person name="Noordeloos M.E."/>
            <person name="Ohm R.A."/>
            <person name="Ortiz-Santana B."/>
            <person name="Ovrebo C."/>
            <person name="Racz N."/>
            <person name="Riley R."/>
            <person name="Savchenko A."/>
            <person name="Shiryaev A."/>
            <person name="Soop K."/>
            <person name="Spirin V."/>
            <person name="Szebenyi C."/>
            <person name="Tomsovsky M."/>
            <person name="Tulloss R.E."/>
            <person name="Uehling J."/>
            <person name="Grigoriev I.V."/>
            <person name="Vagvolgyi C."/>
            <person name="Papp T."/>
            <person name="Martin F.M."/>
            <person name="Miettinen O."/>
            <person name="Hibbett D.S."/>
            <person name="Nagy L.G."/>
        </authorList>
    </citation>
    <scope>NUCLEOTIDE SEQUENCE [LARGE SCALE GENOMIC DNA]</scope>
    <source>
        <strain evidence="3 4">FP101781</strain>
    </source>
</reference>
<proteinExistence type="predicted"/>
<feature type="compositionally biased region" description="Polar residues" evidence="1">
    <location>
        <begin position="643"/>
        <end position="662"/>
    </location>
</feature>
<sequence length="682" mass="74282">MFKGILPSKRTPSMDFTVLTQLADLPPGKENLPNQSSPVYPVSKPPKSGGLTLGKKKKSTVEGKKGKDLSVDVPDTEEAFDKLLDDLQIPTTLRPKLLGMDAGVKAAMLKSSHLVSDKIGPTPAMTVSGTSPRNTLRRVHSTESLGSLGSPRAPFMGDTVGTTHEPPRTAGLPSHVSAHQSPYGAARSIATHSRHTSGHWGGSGFFSKSQINLASFSTLDLSSGGKSNGKGSKDKQGSAKNLSPMKFCSILQGQSSLQIDIEDIKKLRLMLRNESASWTEEFCKLGGYSALLTRLNEVLEVEWREEQHDDQALHELLRCFKALSTSSIGCFALRSSCPTPWAQLVTLLYSDKKPGDVATRQLIIDLLLLLFDLYPPSSLPGTLRAGSSGRPHREAWESQTSLAMSNVITLPSPHKSIFSFIRALLLTPAPLPAEAPGVPVSPHEFIESLHVPRVYKTYLQEMSDVCRDYFWVFCHPNNTIWVLSDTDESRVEKPKAPSGMTGGVEFEAMCYFTTHLRFINAIAAAVAELKMPKEHELSAYRFHHDLFLSGLERIILISRKASTTYYPTLHLELARYIDHALKAGYEFPYTVQRLVGLPPAALAKNSAAPLPPPRHASTAGRSMGPPSTPPRRTPAPVLAASGHSRQTSAAVSGHSRQNSTNYLNTPPPPSLGLPTTWKTGQR</sequence>
<dbReference type="GO" id="GO:0030036">
    <property type="term" value="P:actin cytoskeleton organization"/>
    <property type="evidence" value="ECO:0007669"/>
    <property type="project" value="InterPro"/>
</dbReference>
<feature type="region of interest" description="Disordered" evidence="1">
    <location>
        <begin position="605"/>
        <end position="682"/>
    </location>
</feature>
<dbReference type="SMART" id="SM01140">
    <property type="entry name" value="Drf_GBD"/>
    <property type="match status" value="1"/>
</dbReference>
<dbReference type="SUPFAM" id="SSF48371">
    <property type="entry name" value="ARM repeat"/>
    <property type="match status" value="1"/>
</dbReference>
<dbReference type="GO" id="GO:0031267">
    <property type="term" value="F:small GTPase binding"/>
    <property type="evidence" value="ECO:0007669"/>
    <property type="project" value="InterPro"/>
</dbReference>
<feature type="region of interest" description="Disordered" evidence="1">
    <location>
        <begin position="25"/>
        <end position="70"/>
    </location>
</feature>
<feature type="region of interest" description="Disordered" evidence="1">
    <location>
        <begin position="220"/>
        <end position="240"/>
    </location>
</feature>
<dbReference type="OrthoDB" id="2155261at2759"/>
<evidence type="ECO:0000313" key="3">
    <source>
        <dbReference type="EMBL" id="TEB27035.1"/>
    </source>
</evidence>